<dbReference type="Proteomes" id="UP001069090">
    <property type="component" value="Unassembled WGS sequence"/>
</dbReference>
<reference evidence="8 9" key="1">
    <citation type="submission" date="2022-12" db="EMBL/GenBank/DDBJ databases">
        <title>Dasania phycosphaerae sp. nov., isolated from particulate material of the south coast of Korea.</title>
        <authorList>
            <person name="Jiang Y."/>
        </authorList>
    </citation>
    <scope>NUCLEOTIDE SEQUENCE [LARGE SCALE GENOMIC DNA]</scope>
    <source>
        <strain evidence="8 9">GY-19</strain>
    </source>
</reference>
<feature type="transmembrane region" description="Helical" evidence="7">
    <location>
        <begin position="227"/>
        <end position="252"/>
    </location>
</feature>
<evidence type="ECO:0000256" key="7">
    <source>
        <dbReference type="SAM" id="Phobius"/>
    </source>
</evidence>
<feature type="transmembrane region" description="Helical" evidence="7">
    <location>
        <begin position="264"/>
        <end position="291"/>
    </location>
</feature>
<evidence type="ECO:0000256" key="2">
    <source>
        <dbReference type="ARBA" id="ARBA00022448"/>
    </source>
</evidence>
<gene>
    <name evidence="8" type="ORF">O0V09_01540</name>
</gene>
<dbReference type="PIRSF" id="PIRSF006060">
    <property type="entry name" value="AA_transporter"/>
    <property type="match status" value="1"/>
</dbReference>
<keyword evidence="9" id="KW-1185">Reference proteome</keyword>
<dbReference type="InterPro" id="IPR050367">
    <property type="entry name" value="APC_superfamily"/>
</dbReference>
<sequence>MDSVVHHIKSLRLRDLTLFTVSAILLLDTLAAAAAVGASSIFWWLFLGVIFFIPFGLISAEMGTTYPEQGGIYAWLRDSFGGRWASRATWGYWVNTALWNPAIFILFAAVFSQLFIPDLALKWQIGLGIALSWIAVAINIITLEVGKWIPNVGAILKVVIFIAVIVGGLAYSQDHGMANQISFETLKPNWGEGMQYIPVIIYGMLGFELMCAGSDEIHEPAKNVPKAVLFSGLIIIGLYTLGTAAILVAIPAQEINLVEGLMNTLYLFFGGSVWGDAFALSLGVAALFTFFSNGVTWSLGCNRAIAEAANEGEFPAFLGYEHKSLGTPIGAAITMGCVSTCVLVLYGLMAGNSEDLFWSLFSFSAVIALLPYIGMMLAFLKMRVSDGETPRPFKLAGGMAIAGLCAGSCISVLCLSIVLFIYNPNHGMQWPVFVGAIAVLIVGEIVIRSAEIRKDNSLRQS</sequence>
<comment type="caution">
    <text evidence="8">The sequence shown here is derived from an EMBL/GenBank/DDBJ whole genome shotgun (WGS) entry which is preliminary data.</text>
</comment>
<dbReference type="RefSeq" id="WP_258330010.1">
    <property type="nucleotide sequence ID" value="NZ_JAPTGG010000001.1"/>
</dbReference>
<dbReference type="PANTHER" id="PTHR42770:SF15">
    <property type="entry name" value="GLUTAMATE_GAMMA-AMINOBUTYRATE ANTIPORTER-RELATED"/>
    <property type="match status" value="1"/>
</dbReference>
<feature type="transmembrane region" description="Helical" evidence="7">
    <location>
        <begin position="428"/>
        <end position="447"/>
    </location>
</feature>
<comment type="subcellular location">
    <subcellularLocation>
        <location evidence="1">Cell membrane</location>
        <topology evidence="1">Multi-pass membrane protein</topology>
    </subcellularLocation>
</comment>
<keyword evidence="2" id="KW-0813">Transport</keyword>
<evidence type="ECO:0000256" key="1">
    <source>
        <dbReference type="ARBA" id="ARBA00004651"/>
    </source>
</evidence>
<accession>A0A9J6RGS9</accession>
<feature type="transmembrane region" description="Helical" evidence="7">
    <location>
        <begin position="329"/>
        <end position="350"/>
    </location>
</feature>
<feature type="transmembrane region" description="Helical" evidence="7">
    <location>
        <begin position="401"/>
        <end position="422"/>
    </location>
</feature>
<feature type="transmembrane region" description="Helical" evidence="7">
    <location>
        <begin position="154"/>
        <end position="173"/>
    </location>
</feature>
<evidence type="ECO:0000313" key="8">
    <source>
        <dbReference type="EMBL" id="MCZ0863862.1"/>
    </source>
</evidence>
<dbReference type="Gene3D" id="1.20.1740.10">
    <property type="entry name" value="Amino acid/polyamine transporter I"/>
    <property type="match status" value="1"/>
</dbReference>
<feature type="transmembrane region" description="Helical" evidence="7">
    <location>
        <begin position="123"/>
        <end position="142"/>
    </location>
</feature>
<keyword evidence="5 7" id="KW-1133">Transmembrane helix</keyword>
<keyword evidence="3" id="KW-1003">Cell membrane</keyword>
<dbReference type="AlphaFoldDB" id="A0A9J6RGS9"/>
<dbReference type="GO" id="GO:0005886">
    <property type="term" value="C:plasma membrane"/>
    <property type="evidence" value="ECO:0007669"/>
    <property type="project" value="UniProtKB-SubCell"/>
</dbReference>
<name>A0A9J6RGS9_9GAMM</name>
<dbReference type="PANTHER" id="PTHR42770">
    <property type="entry name" value="AMINO ACID TRANSPORTER-RELATED"/>
    <property type="match status" value="1"/>
</dbReference>
<proteinExistence type="predicted"/>
<feature type="transmembrane region" description="Helical" evidence="7">
    <location>
        <begin position="41"/>
        <end position="60"/>
    </location>
</feature>
<evidence type="ECO:0000256" key="4">
    <source>
        <dbReference type="ARBA" id="ARBA00022692"/>
    </source>
</evidence>
<evidence type="ECO:0000256" key="5">
    <source>
        <dbReference type="ARBA" id="ARBA00022989"/>
    </source>
</evidence>
<evidence type="ECO:0000256" key="6">
    <source>
        <dbReference type="ARBA" id="ARBA00023136"/>
    </source>
</evidence>
<feature type="transmembrane region" description="Helical" evidence="7">
    <location>
        <begin position="90"/>
        <end position="111"/>
    </location>
</feature>
<keyword evidence="6 7" id="KW-0472">Membrane</keyword>
<feature type="transmembrane region" description="Helical" evidence="7">
    <location>
        <begin position="356"/>
        <end position="380"/>
    </location>
</feature>
<dbReference type="EMBL" id="JAPTGG010000001">
    <property type="protein sequence ID" value="MCZ0863862.1"/>
    <property type="molecule type" value="Genomic_DNA"/>
</dbReference>
<dbReference type="InterPro" id="IPR002293">
    <property type="entry name" value="AA/rel_permease1"/>
</dbReference>
<keyword evidence="4 7" id="KW-0812">Transmembrane</keyword>
<evidence type="ECO:0000256" key="3">
    <source>
        <dbReference type="ARBA" id="ARBA00022475"/>
    </source>
</evidence>
<protein>
    <submittedName>
        <fullName evidence="8">APC family permease</fullName>
    </submittedName>
</protein>
<dbReference type="Pfam" id="PF13520">
    <property type="entry name" value="AA_permease_2"/>
    <property type="match status" value="1"/>
</dbReference>
<evidence type="ECO:0000313" key="9">
    <source>
        <dbReference type="Proteomes" id="UP001069090"/>
    </source>
</evidence>
<dbReference type="GO" id="GO:0022857">
    <property type="term" value="F:transmembrane transporter activity"/>
    <property type="evidence" value="ECO:0007669"/>
    <property type="project" value="InterPro"/>
</dbReference>
<organism evidence="8 9">
    <name type="scientific">Dasania phycosphaerae</name>
    <dbReference type="NCBI Taxonomy" id="2950436"/>
    <lineage>
        <taxon>Bacteria</taxon>
        <taxon>Pseudomonadati</taxon>
        <taxon>Pseudomonadota</taxon>
        <taxon>Gammaproteobacteria</taxon>
        <taxon>Cellvibrionales</taxon>
        <taxon>Spongiibacteraceae</taxon>
        <taxon>Dasania</taxon>
    </lineage>
</organism>